<dbReference type="Pfam" id="PF16640">
    <property type="entry name" value="Big_3_5"/>
    <property type="match status" value="1"/>
</dbReference>
<evidence type="ECO:0000313" key="3">
    <source>
        <dbReference type="EMBL" id="MQY30735.1"/>
    </source>
</evidence>
<dbReference type="RefSeq" id="WP_153348025.1">
    <property type="nucleotide sequence ID" value="NZ_WEGI01000015.1"/>
</dbReference>
<comment type="caution">
    <text evidence="3">The sequence shown here is derived from an EMBL/GenBank/DDBJ whole genome shotgun (WGS) entry which is preliminary data.</text>
</comment>
<reference evidence="3 4" key="1">
    <citation type="submission" date="2019-10" db="EMBL/GenBank/DDBJ databases">
        <title>Nocardia macrotermitis sp. nov. and Nocardia aurantia sp. nov., isolated from the gut of fungus growing-termite Macrotermes natalensis.</title>
        <authorList>
            <person name="Benndorf R."/>
            <person name="Schwitalla J."/>
            <person name="Martin K."/>
            <person name="De Beer W."/>
            <person name="Kaster A.-K."/>
            <person name="Vollmers J."/>
            <person name="Poulsen M."/>
            <person name="Beemelmanns C."/>
        </authorList>
    </citation>
    <scope>NUCLEOTIDE SEQUENCE [LARGE SCALE GENOMIC DNA]</scope>
    <source>
        <strain evidence="3 4">RB56</strain>
    </source>
</reference>
<dbReference type="Gene3D" id="2.60.40.10">
    <property type="entry name" value="Immunoglobulins"/>
    <property type="match status" value="1"/>
</dbReference>
<feature type="chain" id="PRO_5029532588" description="Bacterial Ig-like domain-containing protein" evidence="1">
    <location>
        <begin position="33"/>
        <end position="146"/>
    </location>
</feature>
<dbReference type="Proteomes" id="UP000431401">
    <property type="component" value="Unassembled WGS sequence"/>
</dbReference>
<feature type="domain" description="Bacterial Ig-like" evidence="2">
    <location>
        <begin position="51"/>
        <end position="134"/>
    </location>
</feature>
<dbReference type="GO" id="GO:0005975">
    <property type="term" value="P:carbohydrate metabolic process"/>
    <property type="evidence" value="ECO:0007669"/>
    <property type="project" value="UniProtKB-ARBA"/>
</dbReference>
<dbReference type="InterPro" id="IPR013783">
    <property type="entry name" value="Ig-like_fold"/>
</dbReference>
<evidence type="ECO:0000313" key="4">
    <source>
        <dbReference type="Proteomes" id="UP000431401"/>
    </source>
</evidence>
<keyword evidence="1" id="KW-0732">Signal</keyword>
<accession>A0A7K0DYE9</accession>
<dbReference type="InterPro" id="IPR032109">
    <property type="entry name" value="Big_3_5"/>
</dbReference>
<keyword evidence="4" id="KW-1185">Reference proteome</keyword>
<evidence type="ECO:0000259" key="2">
    <source>
        <dbReference type="Pfam" id="PF16640"/>
    </source>
</evidence>
<proteinExistence type="predicted"/>
<sequence>MSVFEMSRGTAGLVLTAAALAAPLAAGSAAHAVVTPTLQVAMTGSVLGVANTASVGCRQVAHATLKNPDGSPVSAGTVDFFSHLNGQAGNVVGSVPVNNGTAEISWLPDAPGTHVISAMYHDGGTDYQPVAGSITINAVNLGGACL</sequence>
<gene>
    <name evidence="3" type="ORF">NRB56_63380</name>
</gene>
<organism evidence="3 4">
    <name type="scientific">Nocardia aurantia</name>
    <dbReference type="NCBI Taxonomy" id="2585199"/>
    <lineage>
        <taxon>Bacteria</taxon>
        <taxon>Bacillati</taxon>
        <taxon>Actinomycetota</taxon>
        <taxon>Actinomycetes</taxon>
        <taxon>Mycobacteriales</taxon>
        <taxon>Nocardiaceae</taxon>
        <taxon>Nocardia</taxon>
    </lineage>
</organism>
<name>A0A7K0DYE9_9NOCA</name>
<dbReference type="AlphaFoldDB" id="A0A7K0DYE9"/>
<dbReference type="OrthoDB" id="4549707at2"/>
<protein>
    <recommendedName>
        <fullName evidence="2">Bacterial Ig-like domain-containing protein</fullName>
    </recommendedName>
</protein>
<dbReference type="EMBL" id="WEGI01000015">
    <property type="protein sequence ID" value="MQY30735.1"/>
    <property type="molecule type" value="Genomic_DNA"/>
</dbReference>
<evidence type="ECO:0000256" key="1">
    <source>
        <dbReference type="SAM" id="SignalP"/>
    </source>
</evidence>
<feature type="signal peptide" evidence="1">
    <location>
        <begin position="1"/>
        <end position="32"/>
    </location>
</feature>